<evidence type="ECO:0000313" key="1">
    <source>
        <dbReference type="EMBL" id="PSW22759.1"/>
    </source>
</evidence>
<keyword evidence="2" id="KW-1185">Reference proteome</keyword>
<dbReference type="STRING" id="680026.AB733_20245"/>
<sequence>MKSETCLGKVSGKPLNSYYSEFEAQSAAEYSKNVYDNELAPYKCQRCDYWHLSPKCRMTPSQKCSRCTSAIGEYKNSYPTSKEARLRASIIYDEKGIELEVYKCRYGNGWHLTKTRNY</sequence>
<gene>
    <name evidence="1" type="ORF">C9I94_18415</name>
</gene>
<protein>
    <submittedName>
        <fullName evidence="1">Uncharacterized protein</fullName>
    </submittedName>
</protein>
<proteinExistence type="predicted"/>
<reference evidence="1 2" key="1">
    <citation type="submission" date="2018-01" db="EMBL/GenBank/DDBJ databases">
        <title>Whole genome sequencing of Histamine producing bacteria.</title>
        <authorList>
            <person name="Butler K."/>
        </authorList>
    </citation>
    <scope>NUCLEOTIDE SEQUENCE [LARGE SCALE GENOMIC DNA]</scope>
    <source>
        <strain evidence="1 2">DSM 24669</strain>
    </source>
</reference>
<comment type="caution">
    <text evidence="1">The sequence shown here is derived from an EMBL/GenBank/DDBJ whole genome shotgun (WGS) entry which is preliminary data.</text>
</comment>
<accession>A0A0J8V6C1</accession>
<dbReference type="AlphaFoldDB" id="A0A0J8V6C1"/>
<evidence type="ECO:0000313" key="2">
    <source>
        <dbReference type="Proteomes" id="UP000240481"/>
    </source>
</evidence>
<name>A0A0J8V6C1_9GAMM</name>
<organism evidence="1 2">
    <name type="scientific">Photobacterium swingsii</name>
    <dbReference type="NCBI Taxonomy" id="680026"/>
    <lineage>
        <taxon>Bacteria</taxon>
        <taxon>Pseudomonadati</taxon>
        <taxon>Pseudomonadota</taxon>
        <taxon>Gammaproteobacteria</taxon>
        <taxon>Vibrionales</taxon>
        <taxon>Vibrionaceae</taxon>
        <taxon>Photobacterium</taxon>
    </lineage>
</organism>
<dbReference type="OrthoDB" id="5881416at2"/>
<dbReference type="EMBL" id="PYLZ01000011">
    <property type="protein sequence ID" value="PSW22759.1"/>
    <property type="molecule type" value="Genomic_DNA"/>
</dbReference>
<dbReference type="Proteomes" id="UP000240481">
    <property type="component" value="Unassembled WGS sequence"/>
</dbReference>